<feature type="domain" description="HTH cro/C1-type" evidence="1">
    <location>
        <begin position="38"/>
        <end position="75"/>
    </location>
</feature>
<evidence type="ECO:0000259" key="1">
    <source>
        <dbReference type="PROSITE" id="PS50943"/>
    </source>
</evidence>
<evidence type="ECO:0000313" key="3">
    <source>
        <dbReference type="Proteomes" id="UP001596060"/>
    </source>
</evidence>
<dbReference type="EMBL" id="JBHSLU010000161">
    <property type="protein sequence ID" value="MFC5509321.1"/>
    <property type="molecule type" value="Genomic_DNA"/>
</dbReference>
<dbReference type="Pfam" id="PF00717">
    <property type="entry name" value="Peptidase_S24"/>
    <property type="match status" value="1"/>
</dbReference>
<dbReference type="CDD" id="cd00093">
    <property type="entry name" value="HTH_XRE"/>
    <property type="match status" value="1"/>
</dbReference>
<dbReference type="InterPro" id="IPR001387">
    <property type="entry name" value="Cro/C1-type_HTH"/>
</dbReference>
<dbReference type="SUPFAM" id="SSF51306">
    <property type="entry name" value="LexA/Signal peptidase"/>
    <property type="match status" value="1"/>
</dbReference>
<comment type="caution">
    <text evidence="2">The sequence shown here is derived from an EMBL/GenBank/DDBJ whole genome shotgun (WGS) entry which is preliminary data.</text>
</comment>
<accession>A0ABW0PBB2</accession>
<gene>
    <name evidence="2" type="ORF">ACFPN9_29330</name>
</gene>
<dbReference type="Gene3D" id="2.10.109.10">
    <property type="entry name" value="Umud Fragment, subunit A"/>
    <property type="match status" value="1"/>
</dbReference>
<name>A0ABW0PBB2_9HYPH</name>
<dbReference type="Gene3D" id="1.10.260.40">
    <property type="entry name" value="lambda repressor-like DNA-binding domains"/>
    <property type="match status" value="1"/>
</dbReference>
<dbReference type="RefSeq" id="WP_377818076.1">
    <property type="nucleotide sequence ID" value="NZ_JBHSLU010000161.1"/>
</dbReference>
<dbReference type="Proteomes" id="UP001596060">
    <property type="component" value="Unassembled WGS sequence"/>
</dbReference>
<dbReference type="InterPro" id="IPR015927">
    <property type="entry name" value="Peptidase_S24_S26A/B/C"/>
</dbReference>
<sequence length="235" mass="26108">MQEKERETAETARRKARADRIAKARSAAGFRFKMDAVRMLGIPQTTYYGWEGGAEIDADTARRLGELFGVKPEWILYGDGEPEAALFKVPVVGVIGAGGTIETMSEQFDSSTPLYEIEVPFQLPPDALALEIRGDSMYPRYDNGDVIICRKFSEDIEVMIGREAAVATDIGNRYLKKVLKGTRPGLFDLESHNAPLMRDQRITWASPVNTVVRSGQWRALTPGNRASSNVRPVRA</sequence>
<dbReference type="PROSITE" id="PS50943">
    <property type="entry name" value="HTH_CROC1"/>
    <property type="match status" value="1"/>
</dbReference>
<protein>
    <submittedName>
        <fullName evidence="2">S24 family peptidase</fullName>
    </submittedName>
</protein>
<organism evidence="2 3">
    <name type="scientific">Bosea massiliensis</name>
    <dbReference type="NCBI Taxonomy" id="151419"/>
    <lineage>
        <taxon>Bacteria</taxon>
        <taxon>Pseudomonadati</taxon>
        <taxon>Pseudomonadota</taxon>
        <taxon>Alphaproteobacteria</taxon>
        <taxon>Hyphomicrobiales</taxon>
        <taxon>Boseaceae</taxon>
        <taxon>Bosea</taxon>
    </lineage>
</organism>
<dbReference type="InterPro" id="IPR010982">
    <property type="entry name" value="Lambda_DNA-bd_dom_sf"/>
</dbReference>
<evidence type="ECO:0000313" key="2">
    <source>
        <dbReference type="EMBL" id="MFC5509321.1"/>
    </source>
</evidence>
<dbReference type="SUPFAM" id="SSF47413">
    <property type="entry name" value="lambda repressor-like DNA-binding domains"/>
    <property type="match status" value="1"/>
</dbReference>
<proteinExistence type="predicted"/>
<reference evidence="3" key="1">
    <citation type="journal article" date="2019" name="Int. J. Syst. Evol. Microbiol.">
        <title>The Global Catalogue of Microorganisms (GCM) 10K type strain sequencing project: providing services to taxonomists for standard genome sequencing and annotation.</title>
        <authorList>
            <consortium name="The Broad Institute Genomics Platform"/>
            <consortium name="The Broad Institute Genome Sequencing Center for Infectious Disease"/>
            <person name="Wu L."/>
            <person name="Ma J."/>
        </authorList>
    </citation>
    <scope>NUCLEOTIDE SEQUENCE [LARGE SCALE GENOMIC DNA]</scope>
    <source>
        <strain evidence="3">CCUG 43117</strain>
    </source>
</reference>
<dbReference type="InterPro" id="IPR036286">
    <property type="entry name" value="LexA/Signal_pep-like_sf"/>
</dbReference>
<dbReference type="CDD" id="cd06462">
    <property type="entry name" value="Peptidase_S24_S26"/>
    <property type="match status" value="1"/>
</dbReference>
<keyword evidence="3" id="KW-1185">Reference proteome</keyword>